<dbReference type="Gene3D" id="1.10.10.10">
    <property type="entry name" value="Winged helix-like DNA-binding domain superfamily/Winged helix DNA-binding domain"/>
    <property type="match status" value="1"/>
</dbReference>
<dbReference type="AlphaFoldDB" id="A0A1W1ZX54"/>
<dbReference type="InterPro" id="IPR014464">
    <property type="entry name" value="CvfB_fam"/>
</dbReference>
<dbReference type="Proteomes" id="UP000192360">
    <property type="component" value="Unassembled WGS sequence"/>
</dbReference>
<protein>
    <recommendedName>
        <fullName evidence="2">S1 motif domain-containing protein</fullName>
    </recommendedName>
</protein>
<reference evidence="3 4" key="1">
    <citation type="submission" date="2017-04" db="EMBL/GenBank/DDBJ databases">
        <authorList>
            <person name="Afonso C.L."/>
            <person name="Miller P.J."/>
            <person name="Scott M.A."/>
            <person name="Spackman E."/>
            <person name="Goraichik I."/>
            <person name="Dimitrov K.M."/>
            <person name="Suarez D.L."/>
            <person name="Swayne D.E."/>
        </authorList>
    </citation>
    <scope>NUCLEOTIDE SEQUENCE [LARGE SCALE GENOMIC DNA]</scope>
    <source>
        <strain evidence="3 4">DSM 21164</strain>
    </source>
</reference>
<dbReference type="PIRSF" id="PIRSF012524">
    <property type="entry name" value="YitL_S1"/>
    <property type="match status" value="1"/>
</dbReference>
<accession>A0A1W1ZX54</accession>
<dbReference type="PANTHER" id="PTHR37296:SF1">
    <property type="entry name" value="CONSERVED VIRULENCE FACTOR B"/>
    <property type="match status" value="1"/>
</dbReference>
<evidence type="ECO:0000313" key="4">
    <source>
        <dbReference type="Proteomes" id="UP000192360"/>
    </source>
</evidence>
<dbReference type="RefSeq" id="WP_084060970.1">
    <property type="nucleotide sequence ID" value="NZ_FWXO01000002.1"/>
</dbReference>
<dbReference type="EMBL" id="FWXO01000002">
    <property type="protein sequence ID" value="SMC52953.1"/>
    <property type="molecule type" value="Genomic_DNA"/>
</dbReference>
<dbReference type="Pfam" id="PF17783">
    <property type="entry name" value="WHD_CvfB"/>
    <property type="match status" value="1"/>
</dbReference>
<proteinExistence type="inferred from homology"/>
<dbReference type="InterPro" id="IPR039566">
    <property type="entry name" value="CvfB_S1_st"/>
</dbReference>
<dbReference type="OrthoDB" id="9801597at2"/>
<feature type="domain" description="S1 motif" evidence="2">
    <location>
        <begin position="144"/>
        <end position="206"/>
    </location>
</feature>
<organism evidence="3 4">
    <name type="scientific">Cellulophaga tyrosinoxydans</name>
    <dbReference type="NCBI Taxonomy" id="504486"/>
    <lineage>
        <taxon>Bacteria</taxon>
        <taxon>Pseudomonadati</taxon>
        <taxon>Bacteroidota</taxon>
        <taxon>Flavobacteriia</taxon>
        <taxon>Flavobacteriales</taxon>
        <taxon>Flavobacteriaceae</taxon>
        <taxon>Cellulophaga</taxon>
    </lineage>
</organism>
<evidence type="ECO:0000313" key="3">
    <source>
        <dbReference type="EMBL" id="SMC52953.1"/>
    </source>
</evidence>
<dbReference type="Pfam" id="PF13509">
    <property type="entry name" value="S1_2"/>
    <property type="match status" value="1"/>
</dbReference>
<dbReference type="InterPro" id="IPR036388">
    <property type="entry name" value="WH-like_DNA-bd_sf"/>
</dbReference>
<evidence type="ECO:0000259" key="2">
    <source>
        <dbReference type="SMART" id="SM00316"/>
    </source>
</evidence>
<name>A0A1W1ZX54_9FLAO</name>
<dbReference type="STRING" id="504486.SAMN05660703_1612"/>
<dbReference type="SMART" id="SM00316">
    <property type="entry name" value="S1"/>
    <property type="match status" value="1"/>
</dbReference>
<comment type="similarity">
    <text evidence="1">Belongs to the CvfB family.</text>
</comment>
<evidence type="ECO:0000256" key="1">
    <source>
        <dbReference type="PIRNR" id="PIRNR012524"/>
    </source>
</evidence>
<dbReference type="InterPro" id="IPR012340">
    <property type="entry name" value="NA-bd_OB-fold"/>
</dbReference>
<dbReference type="InterPro" id="IPR003029">
    <property type="entry name" value="S1_domain"/>
</dbReference>
<dbReference type="PANTHER" id="PTHR37296">
    <property type="entry name" value="CONSERVED VIRULENCE FACTOR B"/>
    <property type="match status" value="1"/>
</dbReference>
<gene>
    <name evidence="3" type="ORF">SAMN05660703_1612</name>
</gene>
<sequence>MIELGNYNTLEILRDTSVGLFLGDDEGNDVLLPNKYVPEIYEIGDKLNVFCYLDFDERPVVTSLTPYIIRNTFKLLKVVEVNNIGAFLDWGLEKHLLVPFREQRVRMQEGQWYVVYCYLDEKSFRLVASNKLDKFLDNENLTVEVNEEVDLIVTRQNDLGWDVIINNKHKGLVYSNQVFKKIGVGDVIKGYIKTIRPDHKIDVSLQAIGYESVEPAANIIYKRLQKEGGYLNLHDKSSPEEISATLQMSKKIFKKSIGTLYKDRKIEIKPDGIYLIQ</sequence>
<dbReference type="GO" id="GO:0003676">
    <property type="term" value="F:nucleic acid binding"/>
    <property type="evidence" value="ECO:0007669"/>
    <property type="project" value="InterPro"/>
</dbReference>
<dbReference type="Gene3D" id="2.40.50.140">
    <property type="entry name" value="Nucleic acid-binding proteins"/>
    <property type="match status" value="2"/>
</dbReference>
<keyword evidence="4" id="KW-1185">Reference proteome</keyword>
<dbReference type="InterPro" id="IPR040764">
    <property type="entry name" value="CvfB_WH"/>
</dbReference>